<evidence type="ECO:0000313" key="1">
    <source>
        <dbReference type="EMBL" id="MBE2998265.1"/>
    </source>
</evidence>
<sequence length="176" mass="19802">MAETVYCLNWSFKLGKANRPMTAATARKRYEDSGERFTAVVPTGAFRGSGAGREPVILTFHWKIGYAAAEFMDHCGRRTVKHVFRRCGDDLFLRSVWVHTYPDDDPRSSPGDASVIESYSYARPDLLTHIVRDKTAGETVTTRYDSVDLTPNRDTVPAFGDWARIAAYERPMRSGS</sequence>
<comment type="caution">
    <text evidence="1">The sequence shown here is derived from an EMBL/GenBank/DDBJ whole genome shotgun (WGS) entry which is preliminary data.</text>
</comment>
<evidence type="ECO:0000313" key="2">
    <source>
        <dbReference type="Proteomes" id="UP000806528"/>
    </source>
</evidence>
<dbReference type="Proteomes" id="UP000806528">
    <property type="component" value="Unassembled WGS sequence"/>
</dbReference>
<keyword evidence="2" id="KW-1185">Reference proteome</keyword>
<organism evidence="1 2">
    <name type="scientific">Nocardiopsis coralli</name>
    <dbReference type="NCBI Taxonomy" id="2772213"/>
    <lineage>
        <taxon>Bacteria</taxon>
        <taxon>Bacillati</taxon>
        <taxon>Actinomycetota</taxon>
        <taxon>Actinomycetes</taxon>
        <taxon>Streptosporangiales</taxon>
        <taxon>Nocardiopsidaceae</taxon>
        <taxon>Nocardiopsis</taxon>
    </lineage>
</organism>
<protein>
    <submittedName>
        <fullName evidence="1">Uncharacterized protein</fullName>
    </submittedName>
</protein>
<dbReference type="RefSeq" id="WP_193120906.1">
    <property type="nucleotide sequence ID" value="NZ_JADBGI010000004.1"/>
</dbReference>
<reference evidence="1 2" key="1">
    <citation type="submission" date="2020-09" db="EMBL/GenBank/DDBJ databases">
        <title>Diversity and distribution of actinomycetes associated with coral in the coast of Hainan.</title>
        <authorList>
            <person name="Li F."/>
        </authorList>
    </citation>
    <scope>NUCLEOTIDE SEQUENCE [LARGE SCALE GENOMIC DNA]</scope>
    <source>
        <strain evidence="1 2">HNM0947</strain>
    </source>
</reference>
<proteinExistence type="predicted"/>
<gene>
    <name evidence="1" type="ORF">IDM40_06035</name>
</gene>
<accession>A0ABR9P3F4</accession>
<dbReference type="EMBL" id="JADBGI010000004">
    <property type="protein sequence ID" value="MBE2998265.1"/>
    <property type="molecule type" value="Genomic_DNA"/>
</dbReference>
<name>A0ABR9P3F4_9ACTN</name>